<comment type="subcellular location">
    <subcellularLocation>
        <location evidence="1">Cell outer membrane</location>
    </subcellularLocation>
</comment>
<protein>
    <submittedName>
        <fullName evidence="9">RagB/SusD family nutrient uptake outer membrane protein</fullName>
    </submittedName>
</protein>
<evidence type="ECO:0000313" key="10">
    <source>
        <dbReference type="Proteomes" id="UP001597118"/>
    </source>
</evidence>
<dbReference type="Gene3D" id="1.25.40.390">
    <property type="match status" value="1"/>
</dbReference>
<organism evidence="9 10">
    <name type="scientific">Pseudopedobacter beijingensis</name>
    <dbReference type="NCBI Taxonomy" id="1207056"/>
    <lineage>
        <taxon>Bacteria</taxon>
        <taxon>Pseudomonadati</taxon>
        <taxon>Bacteroidota</taxon>
        <taxon>Sphingobacteriia</taxon>
        <taxon>Sphingobacteriales</taxon>
        <taxon>Sphingobacteriaceae</taxon>
        <taxon>Pseudopedobacter</taxon>
    </lineage>
</organism>
<dbReference type="Pfam" id="PF14322">
    <property type="entry name" value="SusD-like_3"/>
    <property type="match status" value="1"/>
</dbReference>
<keyword evidence="4" id="KW-0472">Membrane</keyword>
<dbReference type="EMBL" id="JBHUDG010000017">
    <property type="protein sequence ID" value="MFD1630483.1"/>
    <property type="molecule type" value="Genomic_DNA"/>
</dbReference>
<evidence type="ECO:0000256" key="1">
    <source>
        <dbReference type="ARBA" id="ARBA00004442"/>
    </source>
</evidence>
<proteinExistence type="inferred from homology"/>
<dbReference type="Pfam" id="PF07980">
    <property type="entry name" value="SusD_RagB"/>
    <property type="match status" value="1"/>
</dbReference>
<name>A0ABW4IDY7_9SPHI</name>
<evidence type="ECO:0000259" key="7">
    <source>
        <dbReference type="Pfam" id="PF07980"/>
    </source>
</evidence>
<evidence type="ECO:0000259" key="8">
    <source>
        <dbReference type="Pfam" id="PF14322"/>
    </source>
</evidence>
<feature type="chain" id="PRO_5047226852" evidence="6">
    <location>
        <begin position="22"/>
        <end position="485"/>
    </location>
</feature>
<accession>A0ABW4IDY7</accession>
<dbReference type="InterPro" id="IPR012944">
    <property type="entry name" value="SusD_RagB_dom"/>
</dbReference>
<comment type="caution">
    <text evidence="9">The sequence shown here is derived from an EMBL/GenBank/DDBJ whole genome shotgun (WGS) entry which is preliminary data.</text>
</comment>
<reference evidence="10" key="1">
    <citation type="journal article" date="2019" name="Int. J. Syst. Evol. Microbiol.">
        <title>The Global Catalogue of Microorganisms (GCM) 10K type strain sequencing project: providing services to taxonomists for standard genome sequencing and annotation.</title>
        <authorList>
            <consortium name="The Broad Institute Genomics Platform"/>
            <consortium name="The Broad Institute Genome Sequencing Center for Infectious Disease"/>
            <person name="Wu L."/>
            <person name="Ma J."/>
        </authorList>
    </citation>
    <scope>NUCLEOTIDE SEQUENCE [LARGE SCALE GENOMIC DNA]</scope>
    <source>
        <strain evidence="10">CCUG 53762</strain>
    </source>
</reference>
<keyword evidence="5" id="KW-0998">Cell outer membrane</keyword>
<dbReference type="SUPFAM" id="SSF48452">
    <property type="entry name" value="TPR-like"/>
    <property type="match status" value="1"/>
</dbReference>
<evidence type="ECO:0000256" key="3">
    <source>
        <dbReference type="ARBA" id="ARBA00022729"/>
    </source>
</evidence>
<dbReference type="InterPro" id="IPR011990">
    <property type="entry name" value="TPR-like_helical_dom_sf"/>
</dbReference>
<keyword evidence="10" id="KW-1185">Reference proteome</keyword>
<feature type="domain" description="RagB/SusD" evidence="7">
    <location>
        <begin position="360"/>
        <end position="485"/>
    </location>
</feature>
<dbReference type="InterPro" id="IPR033985">
    <property type="entry name" value="SusD-like_N"/>
</dbReference>
<evidence type="ECO:0000256" key="2">
    <source>
        <dbReference type="ARBA" id="ARBA00006275"/>
    </source>
</evidence>
<dbReference type="PROSITE" id="PS51257">
    <property type="entry name" value="PROKAR_LIPOPROTEIN"/>
    <property type="match status" value="1"/>
</dbReference>
<evidence type="ECO:0000256" key="5">
    <source>
        <dbReference type="ARBA" id="ARBA00023237"/>
    </source>
</evidence>
<sequence>MIKLFKTVICLAFLTVMGSCSNFLDENIRNSATPSSFYNTVEQSQTAVNGIYSVLYDLFTDINFFISAEGATDLMITNSTALLTGTFGYSASTPIAGQNIWQSSYKGIMYANNAIEGINNSSLTSTEKKPLLAEAIFLRSLYYYFLTSTFNDVPYWEEAVTTEEAVQRVQSLPRTDATFIRNKLINDLEIYAPFLVTTSRGRGTKGAAYALMARIALFNKNWEKVEWATEQVINSGTYALLADYATASSTKNGKESVFEIQFTYSPTGTQRSNIIAMYCMPTPKNDTYYDGVNMGSNTANTYGTILPTRRLISYYAVNDKRRNIVLGYSYNGQEFNRYINKQLPWLGPKFWDFNAVNVASGKNLMFIRYSDVLLMMAEALVEQDKLDDAKYYWDLVRTRAGLSGIPVTTQEIMREELHKERGRELVGEYTRRWDIVRWGSFYQDIKSVALDYPIAANNVQPYNLYYPIPSLEIAKNPELTQNPGY</sequence>
<dbReference type="Proteomes" id="UP001597118">
    <property type="component" value="Unassembled WGS sequence"/>
</dbReference>
<feature type="domain" description="SusD-like N-terminal" evidence="8">
    <location>
        <begin position="43"/>
        <end position="217"/>
    </location>
</feature>
<dbReference type="RefSeq" id="WP_379662860.1">
    <property type="nucleotide sequence ID" value="NZ_JBHUDG010000017.1"/>
</dbReference>
<feature type="signal peptide" evidence="6">
    <location>
        <begin position="1"/>
        <end position="21"/>
    </location>
</feature>
<keyword evidence="3 6" id="KW-0732">Signal</keyword>
<evidence type="ECO:0000256" key="6">
    <source>
        <dbReference type="SAM" id="SignalP"/>
    </source>
</evidence>
<comment type="similarity">
    <text evidence="2">Belongs to the SusD family.</text>
</comment>
<evidence type="ECO:0000256" key="4">
    <source>
        <dbReference type="ARBA" id="ARBA00023136"/>
    </source>
</evidence>
<gene>
    <name evidence="9" type="ORF">ACFSAH_11380</name>
</gene>
<evidence type="ECO:0000313" key="9">
    <source>
        <dbReference type="EMBL" id="MFD1630483.1"/>
    </source>
</evidence>